<proteinExistence type="predicted"/>
<sequence length="240" mass="26785">MLEAMRIAIADDETRMRETLRDYCRRYGDEHALELDVDDFPSGDALLSDYQRGRYDMLLLDVEMPGADGLDTARRIRALDEDVTIVFVTNMAQYAINGYEVAAADYVLKPLSYYDFALKFTKARRLAHGRADAVVAIDTVDGMRSVSVGDIHYVEVLDHYLLFHMVEGVHKARGSINGQAEALAPHGFYRIHKSFLVNLRHIDTLTASTVTCAGATLPVGRTYKAGLMQAYLTAMSGRPL</sequence>
<evidence type="ECO:0000313" key="9">
    <source>
        <dbReference type="EMBL" id="OZG61510.1"/>
    </source>
</evidence>
<reference evidence="9 10" key="1">
    <citation type="journal article" date="2017" name="BMC Genomics">
        <title>Comparative genomic and phylogenomic analyses of the Bifidobacteriaceae family.</title>
        <authorList>
            <person name="Lugli G.A."/>
            <person name="Milani C."/>
            <person name="Turroni F."/>
            <person name="Duranti S."/>
            <person name="Mancabelli L."/>
            <person name="Mangifesta M."/>
            <person name="Ferrario C."/>
            <person name="Modesto M."/>
            <person name="Mattarelli P."/>
            <person name="Jiri K."/>
            <person name="van Sinderen D."/>
            <person name="Ventura M."/>
        </authorList>
    </citation>
    <scope>NUCLEOTIDE SEQUENCE [LARGE SCALE GENOMIC DNA]</scope>
    <source>
        <strain evidence="9 10">DSM 28807</strain>
    </source>
</reference>
<keyword evidence="5" id="KW-0804">Transcription</keyword>
<dbReference type="RefSeq" id="WP_226847475.1">
    <property type="nucleotide sequence ID" value="NZ_BDIS01000007.1"/>
</dbReference>
<dbReference type="EMBL" id="MWWX01000009">
    <property type="protein sequence ID" value="OZG61510.1"/>
    <property type="molecule type" value="Genomic_DNA"/>
</dbReference>
<dbReference type="GO" id="GO:0006355">
    <property type="term" value="P:regulation of DNA-templated transcription"/>
    <property type="evidence" value="ECO:0007669"/>
    <property type="project" value="TreeGrafter"/>
</dbReference>
<feature type="modified residue" description="4-aspartylphosphate" evidence="6">
    <location>
        <position position="61"/>
    </location>
</feature>
<keyword evidence="4 9" id="KW-0238">DNA-binding</keyword>
<evidence type="ECO:0000256" key="2">
    <source>
        <dbReference type="ARBA" id="ARBA00023012"/>
    </source>
</evidence>
<keyword evidence="3" id="KW-0805">Transcription regulation</keyword>
<dbReference type="InterPro" id="IPR039420">
    <property type="entry name" value="WalR-like"/>
</dbReference>
<dbReference type="STRING" id="1603886.GCA_001895165_00612"/>
<dbReference type="Pfam" id="PF00072">
    <property type="entry name" value="Response_reg"/>
    <property type="match status" value="1"/>
</dbReference>
<evidence type="ECO:0000256" key="3">
    <source>
        <dbReference type="ARBA" id="ARBA00023015"/>
    </source>
</evidence>
<dbReference type="SMART" id="SM00448">
    <property type="entry name" value="REC"/>
    <property type="match status" value="1"/>
</dbReference>
<gene>
    <name evidence="9" type="ORF">BLEM_1458</name>
</gene>
<evidence type="ECO:0000256" key="1">
    <source>
        <dbReference type="ARBA" id="ARBA00022553"/>
    </source>
</evidence>
<dbReference type="InterPro" id="IPR007492">
    <property type="entry name" value="LytTR_DNA-bd_dom"/>
</dbReference>
<accession>A0A261FQQ5</accession>
<dbReference type="PROSITE" id="PS50110">
    <property type="entry name" value="RESPONSE_REGULATORY"/>
    <property type="match status" value="1"/>
</dbReference>
<dbReference type="SUPFAM" id="SSF52172">
    <property type="entry name" value="CheY-like"/>
    <property type="match status" value="1"/>
</dbReference>
<dbReference type="AlphaFoldDB" id="A0A261FQQ5"/>
<organism evidence="9 10">
    <name type="scientific">Bifidobacterium lemurum</name>
    <dbReference type="NCBI Taxonomy" id="1603886"/>
    <lineage>
        <taxon>Bacteria</taxon>
        <taxon>Bacillati</taxon>
        <taxon>Actinomycetota</taxon>
        <taxon>Actinomycetes</taxon>
        <taxon>Bifidobacteriales</taxon>
        <taxon>Bifidobacteriaceae</taxon>
        <taxon>Bifidobacterium</taxon>
    </lineage>
</organism>
<dbReference type="GO" id="GO:0032993">
    <property type="term" value="C:protein-DNA complex"/>
    <property type="evidence" value="ECO:0007669"/>
    <property type="project" value="TreeGrafter"/>
</dbReference>
<dbReference type="Gene3D" id="3.40.50.2300">
    <property type="match status" value="1"/>
</dbReference>
<keyword evidence="2" id="KW-0902">Two-component regulatory system</keyword>
<dbReference type="InterPro" id="IPR001789">
    <property type="entry name" value="Sig_transdc_resp-reg_receiver"/>
</dbReference>
<dbReference type="PANTHER" id="PTHR48111:SF1">
    <property type="entry name" value="TWO-COMPONENT RESPONSE REGULATOR ORR33"/>
    <property type="match status" value="1"/>
</dbReference>
<dbReference type="GO" id="GO:0000156">
    <property type="term" value="F:phosphorelay response regulator activity"/>
    <property type="evidence" value="ECO:0007669"/>
    <property type="project" value="TreeGrafter"/>
</dbReference>
<name>A0A261FQQ5_9BIFI</name>
<dbReference type="PANTHER" id="PTHR48111">
    <property type="entry name" value="REGULATOR OF RPOS"/>
    <property type="match status" value="1"/>
</dbReference>
<keyword evidence="10" id="KW-1185">Reference proteome</keyword>
<feature type="domain" description="Response regulatory" evidence="7">
    <location>
        <begin position="6"/>
        <end position="124"/>
    </location>
</feature>
<dbReference type="GO" id="GO:0005829">
    <property type="term" value="C:cytosol"/>
    <property type="evidence" value="ECO:0007669"/>
    <property type="project" value="TreeGrafter"/>
</dbReference>
<evidence type="ECO:0000259" key="7">
    <source>
        <dbReference type="PROSITE" id="PS50110"/>
    </source>
</evidence>
<dbReference type="InterPro" id="IPR011006">
    <property type="entry name" value="CheY-like_superfamily"/>
</dbReference>
<dbReference type="SMART" id="SM00850">
    <property type="entry name" value="LytTR"/>
    <property type="match status" value="1"/>
</dbReference>
<dbReference type="PROSITE" id="PS50930">
    <property type="entry name" value="HTH_LYTTR"/>
    <property type="match status" value="1"/>
</dbReference>
<feature type="domain" description="HTH LytTR-type" evidence="8">
    <location>
        <begin position="145"/>
        <end position="202"/>
    </location>
</feature>
<evidence type="ECO:0000256" key="5">
    <source>
        <dbReference type="ARBA" id="ARBA00023163"/>
    </source>
</evidence>
<protein>
    <submittedName>
        <fullName evidence="9">DNA-binding response regulator</fullName>
    </submittedName>
</protein>
<dbReference type="Gene3D" id="2.40.50.1020">
    <property type="entry name" value="LytTr DNA-binding domain"/>
    <property type="match status" value="1"/>
</dbReference>
<dbReference type="GO" id="GO:0000976">
    <property type="term" value="F:transcription cis-regulatory region binding"/>
    <property type="evidence" value="ECO:0007669"/>
    <property type="project" value="TreeGrafter"/>
</dbReference>
<evidence type="ECO:0000259" key="8">
    <source>
        <dbReference type="PROSITE" id="PS50930"/>
    </source>
</evidence>
<dbReference type="Pfam" id="PF04397">
    <property type="entry name" value="LytTR"/>
    <property type="match status" value="1"/>
</dbReference>
<keyword evidence="1 6" id="KW-0597">Phosphoprotein</keyword>
<comment type="caution">
    <text evidence="9">The sequence shown here is derived from an EMBL/GenBank/DDBJ whole genome shotgun (WGS) entry which is preliminary data.</text>
</comment>
<dbReference type="Proteomes" id="UP000216352">
    <property type="component" value="Unassembled WGS sequence"/>
</dbReference>
<evidence type="ECO:0000256" key="6">
    <source>
        <dbReference type="PROSITE-ProRule" id="PRU00169"/>
    </source>
</evidence>
<evidence type="ECO:0000256" key="4">
    <source>
        <dbReference type="ARBA" id="ARBA00023125"/>
    </source>
</evidence>
<evidence type="ECO:0000313" key="10">
    <source>
        <dbReference type="Proteomes" id="UP000216352"/>
    </source>
</evidence>